<organism evidence="1 2">
    <name type="scientific">Palleronia abyssalis</name>
    <dbReference type="NCBI Taxonomy" id="1501240"/>
    <lineage>
        <taxon>Bacteria</taxon>
        <taxon>Pseudomonadati</taxon>
        <taxon>Pseudomonadota</taxon>
        <taxon>Alphaproteobacteria</taxon>
        <taxon>Rhodobacterales</taxon>
        <taxon>Roseobacteraceae</taxon>
        <taxon>Palleronia</taxon>
    </lineage>
</organism>
<dbReference type="AlphaFoldDB" id="A0A2R8BSY9"/>
<dbReference type="EMBL" id="ONZF01000002">
    <property type="protein sequence ID" value="SPJ23282.1"/>
    <property type="molecule type" value="Genomic_DNA"/>
</dbReference>
<accession>A0A2R8BSY9</accession>
<protein>
    <submittedName>
        <fullName evidence="1">Uncharacterized protein</fullName>
    </submittedName>
</protein>
<evidence type="ECO:0000313" key="2">
    <source>
        <dbReference type="Proteomes" id="UP000244912"/>
    </source>
</evidence>
<name>A0A2R8BSY9_9RHOB</name>
<sequence length="131" mass="14601">MAHALHQLDDLPGSDLRDLNRWSRRDARGYPRLKSTKSCAISKGKTTLAIKTITDAPLETLGNTPTIARNSYIHLKVVALADHPHAYTYAASLALRWVSSAWMVVMSPFARRVEHRSGSRSVRDTDASAFR</sequence>
<gene>
    <name evidence="1" type="ORF">PAA8504_01092</name>
</gene>
<dbReference type="Proteomes" id="UP000244912">
    <property type="component" value="Unassembled WGS sequence"/>
</dbReference>
<keyword evidence="2" id="KW-1185">Reference proteome</keyword>
<proteinExistence type="predicted"/>
<reference evidence="2" key="1">
    <citation type="submission" date="2018-03" db="EMBL/GenBank/DDBJ databases">
        <authorList>
            <person name="Rodrigo-Torres L."/>
            <person name="Arahal R. D."/>
            <person name="Lucena T."/>
        </authorList>
    </citation>
    <scope>NUCLEOTIDE SEQUENCE [LARGE SCALE GENOMIC DNA]</scope>
    <source>
        <strain evidence="2">CECT 8504</strain>
    </source>
</reference>
<evidence type="ECO:0000313" key="1">
    <source>
        <dbReference type="EMBL" id="SPJ23282.1"/>
    </source>
</evidence>
<dbReference type="Gene3D" id="1.10.132.120">
    <property type="match status" value="1"/>
</dbReference>